<dbReference type="NCBIfam" id="TIGR00689">
    <property type="entry name" value="rpiB_lacA_lacB"/>
    <property type="match status" value="1"/>
</dbReference>
<dbReference type="GO" id="GO:0009052">
    <property type="term" value="P:pentose-phosphate shunt, non-oxidative branch"/>
    <property type="evidence" value="ECO:0007669"/>
    <property type="project" value="TreeGrafter"/>
</dbReference>
<dbReference type="InterPro" id="IPR036569">
    <property type="entry name" value="RpiB_LacA_LacB_sf"/>
</dbReference>
<organism evidence="2 3">
    <name type="scientific">Candidatus Gottesmanbacteria bacterium GW2011_GWA1_34_13</name>
    <dbReference type="NCBI Taxonomy" id="1618434"/>
    <lineage>
        <taxon>Bacteria</taxon>
        <taxon>Candidatus Gottesmaniibacteriota</taxon>
    </lineage>
</organism>
<keyword evidence="2" id="KW-0413">Isomerase</keyword>
<dbReference type="Pfam" id="PF02502">
    <property type="entry name" value="LacAB_rpiB"/>
    <property type="match status" value="1"/>
</dbReference>
<accession>A0A0G0AQI2</accession>
<dbReference type="EMBL" id="LBPN01000009">
    <property type="protein sequence ID" value="KKP59243.1"/>
    <property type="molecule type" value="Genomic_DNA"/>
</dbReference>
<dbReference type="InterPro" id="IPR003500">
    <property type="entry name" value="RpiB_LacA_LacB"/>
</dbReference>
<dbReference type="Proteomes" id="UP000034176">
    <property type="component" value="Unassembled WGS sequence"/>
</dbReference>
<dbReference type="NCBIfam" id="NF004051">
    <property type="entry name" value="PRK05571.1"/>
    <property type="match status" value="1"/>
</dbReference>
<comment type="caution">
    <text evidence="2">The sequence shown here is derived from an EMBL/GenBank/DDBJ whole genome shotgun (WGS) entry which is preliminary data.</text>
</comment>
<dbReference type="PANTHER" id="PTHR30345:SF0">
    <property type="entry name" value="DNA DAMAGE-REPAIR_TOLERATION PROTEIN DRT102"/>
    <property type="match status" value="1"/>
</dbReference>
<evidence type="ECO:0000313" key="3">
    <source>
        <dbReference type="Proteomes" id="UP000034176"/>
    </source>
</evidence>
<sequence>MEVIAMIYIGADHGGFQIKQTVKNWLAEQGLQFTDLGAIDYNMQDDYPQYAFAVASQVGANTQDNIPWKDANKGILFCRTATGMVIVANKVKGIKAAALYNTEQAKKARLTNNCNIGVIAGDWTSEPQAREIIGIFLNTEFSREERHIRRVEQIKNFEDGV</sequence>
<dbReference type="PIRSF" id="PIRSF005384">
    <property type="entry name" value="RpiB_LacA_B"/>
    <property type="match status" value="1"/>
</dbReference>
<dbReference type="AlphaFoldDB" id="A0A0G0AQI2"/>
<dbReference type="GO" id="GO:0004751">
    <property type="term" value="F:ribose-5-phosphate isomerase activity"/>
    <property type="evidence" value="ECO:0007669"/>
    <property type="project" value="TreeGrafter"/>
</dbReference>
<reference evidence="2 3" key="1">
    <citation type="journal article" date="2015" name="Nature">
        <title>rRNA introns, odd ribosomes, and small enigmatic genomes across a large radiation of phyla.</title>
        <authorList>
            <person name="Brown C.T."/>
            <person name="Hug L.A."/>
            <person name="Thomas B.C."/>
            <person name="Sharon I."/>
            <person name="Castelle C.J."/>
            <person name="Singh A."/>
            <person name="Wilkins M.J."/>
            <person name="Williams K.H."/>
            <person name="Banfield J.F."/>
        </authorList>
    </citation>
    <scope>NUCLEOTIDE SEQUENCE [LARGE SCALE GENOMIC DNA]</scope>
</reference>
<dbReference type="Gene3D" id="3.40.1400.10">
    <property type="entry name" value="Sugar-phosphate isomerase, RpiB/LacA/LacB"/>
    <property type="match status" value="1"/>
</dbReference>
<evidence type="ECO:0000256" key="1">
    <source>
        <dbReference type="ARBA" id="ARBA00008754"/>
    </source>
</evidence>
<dbReference type="SUPFAM" id="SSF89623">
    <property type="entry name" value="Ribose/Galactose isomerase RpiB/AlsB"/>
    <property type="match status" value="1"/>
</dbReference>
<comment type="similarity">
    <text evidence="1">Belongs to the LacAB/RpiB family.</text>
</comment>
<proteinExistence type="inferred from homology"/>
<protein>
    <submittedName>
        <fullName evidence="2">Ribose 5-phosphate isomerase B</fullName>
    </submittedName>
</protein>
<gene>
    <name evidence="2" type="ORF">UR52_C0009G0011</name>
</gene>
<evidence type="ECO:0000313" key="2">
    <source>
        <dbReference type="EMBL" id="KKP59243.1"/>
    </source>
</evidence>
<dbReference type="GO" id="GO:0019316">
    <property type="term" value="P:D-allose catabolic process"/>
    <property type="evidence" value="ECO:0007669"/>
    <property type="project" value="TreeGrafter"/>
</dbReference>
<dbReference type="PANTHER" id="PTHR30345">
    <property type="entry name" value="RIBOSE-5-PHOSPHATE ISOMERASE B"/>
    <property type="match status" value="1"/>
</dbReference>
<dbReference type="STRING" id="1618434.UR52_C0009G0011"/>
<name>A0A0G0AQI2_9BACT</name>